<dbReference type="EMBL" id="VTPC01005485">
    <property type="protein sequence ID" value="KAF2895963.1"/>
    <property type="molecule type" value="Genomic_DNA"/>
</dbReference>
<evidence type="ECO:0000256" key="2">
    <source>
        <dbReference type="ARBA" id="ARBA00022771"/>
    </source>
</evidence>
<dbReference type="GO" id="GO:0005737">
    <property type="term" value="C:cytoplasm"/>
    <property type="evidence" value="ECO:0007669"/>
    <property type="project" value="TreeGrafter"/>
</dbReference>
<dbReference type="PANTHER" id="PTHR45877">
    <property type="entry name" value="E3 UBIQUITIN-PROTEIN LIGASE SIAH2"/>
    <property type="match status" value="1"/>
</dbReference>
<proteinExistence type="predicted"/>
<feature type="domain" description="SIAH-type" evidence="5">
    <location>
        <begin position="112"/>
        <end position="173"/>
    </location>
</feature>
<dbReference type="AlphaFoldDB" id="A0A8K0GF73"/>
<sequence>MFSYLEENKQHSENKTGILRNSKIYFLLVHSYNNNMANTLPENILVTSDIKLEFNDRIASLPIFLCERCSRLLKFPIMLLKNVGNICEDCAHSEDAEAFMVRNLALEIVLQNLEVSCRNISSGCQKKLGYFDMLTHDLICTYNDSTCPTHLVTNCDWQGYYGDIVLHVSTGHQDL</sequence>
<dbReference type="GO" id="GO:0008270">
    <property type="term" value="F:zinc ion binding"/>
    <property type="evidence" value="ECO:0007669"/>
    <property type="project" value="UniProtKB-KW"/>
</dbReference>
<dbReference type="InterPro" id="IPR013083">
    <property type="entry name" value="Znf_RING/FYVE/PHD"/>
</dbReference>
<dbReference type="GO" id="GO:0031624">
    <property type="term" value="F:ubiquitin conjugating enzyme binding"/>
    <property type="evidence" value="ECO:0007669"/>
    <property type="project" value="TreeGrafter"/>
</dbReference>
<keyword evidence="3" id="KW-0862">Zinc</keyword>
<dbReference type="GO" id="GO:0043161">
    <property type="term" value="P:proteasome-mediated ubiquitin-dependent protein catabolic process"/>
    <property type="evidence" value="ECO:0007669"/>
    <property type="project" value="TreeGrafter"/>
</dbReference>
<evidence type="ECO:0000256" key="3">
    <source>
        <dbReference type="ARBA" id="ARBA00022833"/>
    </source>
</evidence>
<keyword evidence="2 4" id="KW-0863">Zinc-finger</keyword>
<dbReference type="Gene3D" id="3.30.40.10">
    <property type="entry name" value="Zinc/RING finger domain, C3HC4 (zinc finger)"/>
    <property type="match status" value="1"/>
</dbReference>
<dbReference type="PROSITE" id="PS51081">
    <property type="entry name" value="ZF_SIAH"/>
    <property type="match status" value="1"/>
</dbReference>
<comment type="caution">
    <text evidence="6">The sequence shown here is derived from an EMBL/GenBank/DDBJ whole genome shotgun (WGS) entry which is preliminary data.</text>
</comment>
<gene>
    <name evidence="6" type="ORF">ILUMI_10212</name>
</gene>
<accession>A0A8K0GF73</accession>
<organism evidence="6 7">
    <name type="scientific">Ignelater luminosus</name>
    <name type="common">Cucubano</name>
    <name type="synonym">Pyrophorus luminosus</name>
    <dbReference type="NCBI Taxonomy" id="2038154"/>
    <lineage>
        <taxon>Eukaryota</taxon>
        <taxon>Metazoa</taxon>
        <taxon>Ecdysozoa</taxon>
        <taxon>Arthropoda</taxon>
        <taxon>Hexapoda</taxon>
        <taxon>Insecta</taxon>
        <taxon>Pterygota</taxon>
        <taxon>Neoptera</taxon>
        <taxon>Endopterygota</taxon>
        <taxon>Coleoptera</taxon>
        <taxon>Polyphaga</taxon>
        <taxon>Elateriformia</taxon>
        <taxon>Elateroidea</taxon>
        <taxon>Elateridae</taxon>
        <taxon>Agrypninae</taxon>
        <taxon>Pyrophorini</taxon>
        <taxon>Ignelater</taxon>
    </lineage>
</organism>
<protein>
    <recommendedName>
        <fullName evidence="5">SIAH-type domain-containing protein</fullName>
    </recommendedName>
</protein>
<dbReference type="UniPathway" id="UPA00143"/>
<keyword evidence="1" id="KW-0479">Metal-binding</keyword>
<dbReference type="InterPro" id="IPR004162">
    <property type="entry name" value="SINA-like_animal"/>
</dbReference>
<name>A0A8K0GF73_IGNLU</name>
<evidence type="ECO:0000313" key="7">
    <source>
        <dbReference type="Proteomes" id="UP000801492"/>
    </source>
</evidence>
<evidence type="ECO:0000313" key="6">
    <source>
        <dbReference type="EMBL" id="KAF2895963.1"/>
    </source>
</evidence>
<dbReference type="OrthoDB" id="4788989at2759"/>
<evidence type="ECO:0000259" key="5">
    <source>
        <dbReference type="PROSITE" id="PS51081"/>
    </source>
</evidence>
<dbReference type="GO" id="GO:0016567">
    <property type="term" value="P:protein ubiquitination"/>
    <property type="evidence" value="ECO:0007669"/>
    <property type="project" value="UniProtKB-UniPathway"/>
</dbReference>
<dbReference type="SUPFAM" id="SSF49599">
    <property type="entry name" value="TRAF domain-like"/>
    <property type="match status" value="1"/>
</dbReference>
<dbReference type="InterPro" id="IPR013010">
    <property type="entry name" value="Znf_SIAH"/>
</dbReference>
<dbReference type="Proteomes" id="UP000801492">
    <property type="component" value="Unassembled WGS sequence"/>
</dbReference>
<keyword evidence="7" id="KW-1185">Reference proteome</keyword>
<dbReference type="GO" id="GO:0061630">
    <property type="term" value="F:ubiquitin protein ligase activity"/>
    <property type="evidence" value="ECO:0007669"/>
    <property type="project" value="TreeGrafter"/>
</dbReference>
<evidence type="ECO:0000256" key="4">
    <source>
        <dbReference type="PROSITE-ProRule" id="PRU00455"/>
    </source>
</evidence>
<feature type="non-terminal residue" evidence="6">
    <location>
        <position position="1"/>
    </location>
</feature>
<evidence type="ECO:0000256" key="1">
    <source>
        <dbReference type="ARBA" id="ARBA00022723"/>
    </source>
</evidence>
<dbReference type="PANTHER" id="PTHR45877:SF2">
    <property type="entry name" value="E3 UBIQUITIN-PROTEIN LIGASE SINA-RELATED"/>
    <property type="match status" value="1"/>
</dbReference>
<reference evidence="6" key="1">
    <citation type="submission" date="2019-08" db="EMBL/GenBank/DDBJ databases">
        <title>The genome of the North American firefly Photinus pyralis.</title>
        <authorList>
            <consortium name="Photinus pyralis genome working group"/>
            <person name="Fallon T.R."/>
            <person name="Sander Lower S.E."/>
            <person name="Weng J.-K."/>
        </authorList>
    </citation>
    <scope>NUCLEOTIDE SEQUENCE</scope>
    <source>
        <strain evidence="6">TRF0915ILg1</strain>
        <tissue evidence="6">Whole body</tissue>
    </source>
</reference>
<dbReference type="Pfam" id="PF21361">
    <property type="entry name" value="Sina_ZnF"/>
    <property type="match status" value="1"/>
</dbReference>